<dbReference type="PATRIC" id="fig|158500.4.peg.1705"/>
<dbReference type="GO" id="GO:0055085">
    <property type="term" value="P:transmembrane transport"/>
    <property type="evidence" value="ECO:0007669"/>
    <property type="project" value="InterPro"/>
</dbReference>
<evidence type="ECO:0000256" key="1">
    <source>
        <dbReference type="ARBA" id="ARBA00004167"/>
    </source>
</evidence>
<evidence type="ECO:0000259" key="6">
    <source>
        <dbReference type="PROSITE" id="PS52015"/>
    </source>
</evidence>
<dbReference type="AlphaFoldDB" id="A0A031K2B2"/>
<keyword evidence="3" id="KW-1133">Transmembrane helix</keyword>
<dbReference type="Proteomes" id="UP000024329">
    <property type="component" value="Unassembled WGS sequence"/>
</dbReference>
<feature type="signal peptide" evidence="5">
    <location>
        <begin position="1"/>
        <end position="25"/>
    </location>
</feature>
<dbReference type="Pfam" id="PF03544">
    <property type="entry name" value="TonB_C"/>
    <property type="match status" value="1"/>
</dbReference>
<dbReference type="PROSITE" id="PS52015">
    <property type="entry name" value="TONB_CTD"/>
    <property type="match status" value="1"/>
</dbReference>
<accession>A0A031K2B2</accession>
<organism evidence="7 8">
    <name type="scientific">Novosphingobium resinovorum</name>
    <dbReference type="NCBI Taxonomy" id="158500"/>
    <lineage>
        <taxon>Bacteria</taxon>
        <taxon>Pseudomonadati</taxon>
        <taxon>Pseudomonadota</taxon>
        <taxon>Alphaproteobacteria</taxon>
        <taxon>Sphingomonadales</taxon>
        <taxon>Sphingomonadaceae</taxon>
        <taxon>Novosphingobium</taxon>
    </lineage>
</organism>
<proteinExistence type="predicted"/>
<dbReference type="GO" id="GO:0016020">
    <property type="term" value="C:membrane"/>
    <property type="evidence" value="ECO:0007669"/>
    <property type="project" value="UniProtKB-SubCell"/>
</dbReference>
<protein>
    <submittedName>
        <fullName evidence="7">TonB family protein</fullName>
    </submittedName>
</protein>
<evidence type="ECO:0000313" key="8">
    <source>
        <dbReference type="Proteomes" id="UP000024329"/>
    </source>
</evidence>
<dbReference type="Gene3D" id="3.30.1150.10">
    <property type="match status" value="1"/>
</dbReference>
<comment type="caution">
    <text evidence="7">The sequence shown here is derived from an EMBL/GenBank/DDBJ whole genome shotgun (WGS) entry which is preliminary data.</text>
</comment>
<reference evidence="7 8" key="1">
    <citation type="submission" date="2014-03" db="EMBL/GenBank/DDBJ databases">
        <title>Whole genome sequence of Novosphingobium resinovorum KF1.</title>
        <authorList>
            <person name="Gan H.M."/>
            <person name="Gan H.Y."/>
            <person name="Chew T.H."/>
            <person name="Savka M.A."/>
        </authorList>
    </citation>
    <scope>NUCLEOTIDE SEQUENCE [LARGE SCALE GENOMIC DNA]</scope>
    <source>
        <strain evidence="7 8">KF1</strain>
    </source>
</reference>
<evidence type="ECO:0000256" key="2">
    <source>
        <dbReference type="ARBA" id="ARBA00022692"/>
    </source>
</evidence>
<keyword evidence="2" id="KW-0812">Transmembrane</keyword>
<dbReference type="SUPFAM" id="SSF74653">
    <property type="entry name" value="TolA/TonB C-terminal domain"/>
    <property type="match status" value="1"/>
</dbReference>
<evidence type="ECO:0000313" key="7">
    <source>
        <dbReference type="EMBL" id="EZP82742.1"/>
    </source>
</evidence>
<dbReference type="EMBL" id="JFYZ01000005">
    <property type="protein sequence ID" value="EZP82742.1"/>
    <property type="molecule type" value="Genomic_DNA"/>
</dbReference>
<comment type="subcellular location">
    <subcellularLocation>
        <location evidence="1">Membrane</location>
        <topology evidence="1">Single-pass membrane protein</topology>
    </subcellularLocation>
</comment>
<dbReference type="InterPro" id="IPR037682">
    <property type="entry name" value="TonB_C"/>
</dbReference>
<dbReference type="NCBIfam" id="TIGR01352">
    <property type="entry name" value="tonB_Cterm"/>
    <property type="match status" value="1"/>
</dbReference>
<dbReference type="OrthoDB" id="7585677at2"/>
<gene>
    <name evidence="7" type="ORF">BV97_01666</name>
</gene>
<evidence type="ECO:0000256" key="5">
    <source>
        <dbReference type="SAM" id="SignalP"/>
    </source>
</evidence>
<feature type="chain" id="PRO_5001552294" evidence="5">
    <location>
        <begin position="26"/>
        <end position="172"/>
    </location>
</feature>
<sequence length="172" mass="18652">MNRQKFVAAAVVGLTLCVAPSGGRAETATDTLSVIAPPSVQNWSENVFRQFERKVRYPAPMGTMPASEGIVAVKFNCSEDGVPSQVQLYKTSGHGDLDRATVRAVERIATLHPLPRGVGHDQQYIVRVLFANSEGYAQRNMTRLREDAARSNAWVGRSGATTAMLELVPPKG</sequence>
<evidence type="ECO:0000256" key="3">
    <source>
        <dbReference type="ARBA" id="ARBA00022989"/>
    </source>
</evidence>
<feature type="domain" description="TonB C-terminal" evidence="6">
    <location>
        <begin position="42"/>
        <end position="139"/>
    </location>
</feature>
<dbReference type="eggNOG" id="COG0810">
    <property type="taxonomic scope" value="Bacteria"/>
</dbReference>
<keyword evidence="5" id="KW-0732">Signal</keyword>
<dbReference type="InterPro" id="IPR006260">
    <property type="entry name" value="TonB/TolA_C"/>
</dbReference>
<dbReference type="RefSeq" id="WP_081798960.1">
    <property type="nucleotide sequence ID" value="NZ_CP017076.1"/>
</dbReference>
<name>A0A031K2B2_9SPHN</name>
<evidence type="ECO:0000256" key="4">
    <source>
        <dbReference type="ARBA" id="ARBA00023136"/>
    </source>
</evidence>
<keyword evidence="4" id="KW-0472">Membrane</keyword>